<evidence type="ECO:0000256" key="1">
    <source>
        <dbReference type="SAM" id="Phobius"/>
    </source>
</evidence>
<comment type="caution">
    <text evidence="2">The sequence shown here is derived from an EMBL/GenBank/DDBJ whole genome shotgun (WGS) entry which is preliminary data.</text>
</comment>
<proteinExistence type="predicted"/>
<evidence type="ECO:0000313" key="2">
    <source>
        <dbReference type="EMBL" id="GGT30444.1"/>
    </source>
</evidence>
<gene>
    <name evidence="2" type="ORF">GCM10014713_25070</name>
</gene>
<accession>A0A918LP47</accession>
<evidence type="ECO:0000313" key="3">
    <source>
        <dbReference type="Proteomes" id="UP000619486"/>
    </source>
</evidence>
<keyword evidence="1" id="KW-1133">Transmembrane helix</keyword>
<sequence>MTPSDVAGLVPAVAGAVPVLIAAWRLARAGDPRRWWGRVSRRGTGAPAAAPECCTARVVIRYEPPEGGRLTVWASGAAPACGKRREECGPW</sequence>
<feature type="transmembrane region" description="Helical" evidence="1">
    <location>
        <begin position="6"/>
        <end position="27"/>
    </location>
</feature>
<dbReference type="Proteomes" id="UP000619486">
    <property type="component" value="Unassembled WGS sequence"/>
</dbReference>
<reference evidence="2" key="1">
    <citation type="journal article" date="2014" name="Int. J. Syst. Evol. Microbiol.">
        <title>Complete genome sequence of Corynebacterium casei LMG S-19264T (=DSM 44701T), isolated from a smear-ripened cheese.</title>
        <authorList>
            <consortium name="US DOE Joint Genome Institute (JGI-PGF)"/>
            <person name="Walter F."/>
            <person name="Albersmeier A."/>
            <person name="Kalinowski J."/>
            <person name="Ruckert C."/>
        </authorList>
    </citation>
    <scope>NUCLEOTIDE SEQUENCE</scope>
    <source>
        <strain evidence="2">JCM 3172</strain>
    </source>
</reference>
<dbReference type="AlphaFoldDB" id="A0A918LP47"/>
<keyword evidence="3" id="KW-1185">Reference proteome</keyword>
<keyword evidence="1" id="KW-0472">Membrane</keyword>
<protein>
    <submittedName>
        <fullName evidence="2">Uncharacterized protein</fullName>
    </submittedName>
</protein>
<dbReference type="RefSeq" id="WP_019883967.1">
    <property type="nucleotide sequence ID" value="NZ_BMQQ01000007.1"/>
</dbReference>
<reference evidence="2" key="2">
    <citation type="submission" date="2020-09" db="EMBL/GenBank/DDBJ databases">
        <authorList>
            <person name="Sun Q."/>
            <person name="Ohkuma M."/>
        </authorList>
    </citation>
    <scope>NUCLEOTIDE SEQUENCE</scope>
    <source>
        <strain evidence="2">JCM 3172</strain>
    </source>
</reference>
<dbReference type="EMBL" id="BMQQ01000007">
    <property type="protein sequence ID" value="GGT30444.1"/>
    <property type="molecule type" value="Genomic_DNA"/>
</dbReference>
<name>A0A918LP47_9ACTN</name>
<organism evidence="2 3">
    <name type="scientific">Streptomyces purpureus</name>
    <dbReference type="NCBI Taxonomy" id="1951"/>
    <lineage>
        <taxon>Bacteria</taxon>
        <taxon>Bacillati</taxon>
        <taxon>Actinomycetota</taxon>
        <taxon>Actinomycetes</taxon>
        <taxon>Kitasatosporales</taxon>
        <taxon>Streptomycetaceae</taxon>
        <taxon>Streptomyces</taxon>
    </lineage>
</organism>
<keyword evidence="1" id="KW-0812">Transmembrane</keyword>